<dbReference type="Proteomes" id="UP001186118">
    <property type="component" value="Unassembled WGS sequence"/>
</dbReference>
<keyword evidence="4" id="KW-0378">Hydrolase</keyword>
<dbReference type="Pfam" id="PF01520">
    <property type="entry name" value="Amidase_3"/>
    <property type="match status" value="1"/>
</dbReference>
<dbReference type="InterPro" id="IPR018392">
    <property type="entry name" value="LysM"/>
</dbReference>
<dbReference type="SUPFAM" id="SSF54106">
    <property type="entry name" value="LysM domain"/>
    <property type="match status" value="1"/>
</dbReference>
<dbReference type="Gene3D" id="1.10.530.10">
    <property type="match status" value="1"/>
</dbReference>
<evidence type="ECO:0000313" key="8">
    <source>
        <dbReference type="Proteomes" id="UP001186118"/>
    </source>
</evidence>
<dbReference type="InterPro" id="IPR002508">
    <property type="entry name" value="MurNAc-LAA_cat"/>
</dbReference>
<reference evidence="7" key="1">
    <citation type="submission" date="2021-04" db="EMBL/GenBank/DDBJ databases">
        <title>Draft genomes of 20 S. canis strains.</title>
        <authorList>
            <person name="Pagnossin D."/>
            <person name="Weir W."/>
            <person name="Smith A."/>
            <person name="Ure R."/>
            <person name="Oravcova K."/>
        </authorList>
    </citation>
    <scope>NUCLEOTIDE SEQUENCE</scope>
    <source>
        <strain evidence="7">284</strain>
    </source>
</reference>
<sequence>MTFLTKIKDGCLAGWKEGILPSVSAAQAILESGWGNSTLAIYPNHNLFGIKASSDWIGKRVRLPTREVIDGKTVTIDADFRKYDSWAESIMDHALFFTSTGWRKRNYASVVGEREYQKACLALQAAGYATDPNYASKLIQIIEENHLTEWDHLVLEEGETRPMGKHLVICGHGNGPEGYDPGATNPSLGITEAGKVREFANLMKKYSGGQIDYVTDQNVYAYRNLASLGRGYETITELHFNAFNGQARGSEVLIYSGYGADSLDQRLLSILAKRFVNRGFKPVNWLYNANVAADQGYNYRLVEIAFIDNNSDMAIYEQQKDSLAREFVQAISGQIVTPPSPTRASQSISTHYHVEDSVVVQTHATHYQTGQAISAWVKGKTFKISRIKDVNQSHSKKSYLLEGINSWVLEQDVKGTSQGHSEQTYTVRSGDTLSAIAKKFNTTYQELARINGIANPNIISVGQVLRLK</sequence>
<dbReference type="CDD" id="cd02696">
    <property type="entry name" value="MurNAc-LAA"/>
    <property type="match status" value="1"/>
</dbReference>
<dbReference type="AlphaFoldDB" id="A0AAE4TJZ3"/>
<organism evidence="7 8">
    <name type="scientific">Streptococcus canis</name>
    <dbReference type="NCBI Taxonomy" id="1329"/>
    <lineage>
        <taxon>Bacteria</taxon>
        <taxon>Bacillati</taxon>
        <taxon>Bacillota</taxon>
        <taxon>Bacilli</taxon>
        <taxon>Lactobacillales</taxon>
        <taxon>Streptococcaceae</taxon>
        <taxon>Streptococcus</taxon>
    </lineage>
</organism>
<evidence type="ECO:0000256" key="3">
    <source>
        <dbReference type="ARBA" id="ARBA00022638"/>
    </source>
</evidence>
<evidence type="ECO:0000256" key="4">
    <source>
        <dbReference type="ARBA" id="ARBA00022801"/>
    </source>
</evidence>
<dbReference type="PANTHER" id="PTHR33308:SF9">
    <property type="entry name" value="PEPTIDOGLYCAN HYDROLASE FLGJ"/>
    <property type="match status" value="1"/>
</dbReference>
<dbReference type="GO" id="GO:0008745">
    <property type="term" value="F:N-acetylmuramoyl-L-alanine amidase activity"/>
    <property type="evidence" value="ECO:0007669"/>
    <property type="project" value="InterPro"/>
</dbReference>
<evidence type="ECO:0000256" key="5">
    <source>
        <dbReference type="ARBA" id="ARBA00032108"/>
    </source>
</evidence>
<dbReference type="PRINTS" id="PR01002">
    <property type="entry name" value="FLGFLGJ"/>
</dbReference>
<dbReference type="GO" id="GO:0042742">
    <property type="term" value="P:defense response to bacterium"/>
    <property type="evidence" value="ECO:0007669"/>
    <property type="project" value="UniProtKB-KW"/>
</dbReference>
<dbReference type="SUPFAM" id="SSF53187">
    <property type="entry name" value="Zn-dependent exopeptidases"/>
    <property type="match status" value="1"/>
</dbReference>
<dbReference type="CDD" id="cd00118">
    <property type="entry name" value="LysM"/>
    <property type="match status" value="1"/>
</dbReference>
<evidence type="ECO:0000313" key="7">
    <source>
        <dbReference type="EMBL" id="MDV5977884.1"/>
    </source>
</evidence>
<comment type="caution">
    <text evidence="7">The sequence shown here is derived from an EMBL/GenBank/DDBJ whole genome shotgun (WGS) entry which is preliminary data.</text>
</comment>
<evidence type="ECO:0000256" key="1">
    <source>
        <dbReference type="ARBA" id="ARBA00010266"/>
    </source>
</evidence>
<accession>A0AAE4TJZ3</accession>
<dbReference type="SMART" id="SM00047">
    <property type="entry name" value="LYZ2"/>
    <property type="match status" value="1"/>
</dbReference>
<dbReference type="PROSITE" id="PS51782">
    <property type="entry name" value="LYSM"/>
    <property type="match status" value="1"/>
</dbReference>
<dbReference type="InterPro" id="IPR051056">
    <property type="entry name" value="Glycosyl_Hydrolase_73"/>
</dbReference>
<dbReference type="SMART" id="SM00257">
    <property type="entry name" value="LysM"/>
    <property type="match status" value="1"/>
</dbReference>
<dbReference type="InterPro" id="IPR002901">
    <property type="entry name" value="MGlyc_endo_b_GlcNAc-like_dom"/>
</dbReference>
<dbReference type="GO" id="GO:0004040">
    <property type="term" value="F:amidase activity"/>
    <property type="evidence" value="ECO:0007669"/>
    <property type="project" value="InterPro"/>
</dbReference>
<dbReference type="Pfam" id="PF01476">
    <property type="entry name" value="LysM"/>
    <property type="match status" value="1"/>
</dbReference>
<dbReference type="Gene3D" id="4.10.80.30">
    <property type="entry name" value="DNA polymerase, domain 6"/>
    <property type="match status" value="1"/>
</dbReference>
<dbReference type="GO" id="GO:0031640">
    <property type="term" value="P:killing of cells of another organism"/>
    <property type="evidence" value="ECO:0007669"/>
    <property type="project" value="UniProtKB-KW"/>
</dbReference>
<proteinExistence type="inferred from homology"/>
<keyword evidence="2" id="KW-0929">Antimicrobial</keyword>
<dbReference type="PANTHER" id="PTHR33308">
    <property type="entry name" value="PEPTIDOGLYCAN HYDROLASE FLGJ"/>
    <property type="match status" value="1"/>
</dbReference>
<dbReference type="RefSeq" id="WP_317610579.1">
    <property type="nucleotide sequence ID" value="NZ_JAGQEX010000030.1"/>
</dbReference>
<evidence type="ECO:0000256" key="2">
    <source>
        <dbReference type="ARBA" id="ARBA00022529"/>
    </source>
</evidence>
<evidence type="ECO:0000259" key="6">
    <source>
        <dbReference type="PROSITE" id="PS51782"/>
    </source>
</evidence>
<protein>
    <recommendedName>
        <fullName evidence="5">Peptidoglycan hydrolase</fullName>
    </recommendedName>
</protein>
<feature type="domain" description="LysM" evidence="6">
    <location>
        <begin position="423"/>
        <end position="467"/>
    </location>
</feature>
<keyword evidence="3" id="KW-0081">Bacteriolytic enzyme</keyword>
<dbReference type="GO" id="GO:0009253">
    <property type="term" value="P:peptidoglycan catabolic process"/>
    <property type="evidence" value="ECO:0007669"/>
    <property type="project" value="InterPro"/>
</dbReference>
<dbReference type="EMBL" id="JAGQEX010000030">
    <property type="protein sequence ID" value="MDV5977884.1"/>
    <property type="molecule type" value="Genomic_DNA"/>
</dbReference>
<dbReference type="Gene3D" id="3.10.350.10">
    <property type="entry name" value="LysM domain"/>
    <property type="match status" value="1"/>
</dbReference>
<comment type="similarity">
    <text evidence="1">Belongs to the glycosyl hydrolase 73 family.</text>
</comment>
<dbReference type="Pfam" id="PF01832">
    <property type="entry name" value="Glucosaminidase"/>
    <property type="match status" value="1"/>
</dbReference>
<dbReference type="InterPro" id="IPR036779">
    <property type="entry name" value="LysM_dom_sf"/>
</dbReference>
<gene>
    <name evidence="7" type="ORF">KB584_10605</name>
</gene>
<name>A0AAE4TJZ3_STRCB</name>
<dbReference type="Gene3D" id="3.40.630.40">
    <property type="entry name" value="Zn-dependent exopeptidases"/>
    <property type="match status" value="1"/>
</dbReference>